<reference evidence="2 3" key="1">
    <citation type="submission" date="2018-02" db="EMBL/GenBank/DDBJ databases">
        <title>Jeotgalibacillus proteolyticum sp. nov. a protease producing bacterium isolated from ocean sediments of Laizhou Bay.</title>
        <authorList>
            <person name="Li Y."/>
        </authorList>
    </citation>
    <scope>NUCLEOTIDE SEQUENCE [LARGE SCALE GENOMIC DNA]</scope>
    <source>
        <strain evidence="2 3">22-7</strain>
    </source>
</reference>
<dbReference type="Pfam" id="PF01966">
    <property type="entry name" value="HD"/>
    <property type="match status" value="1"/>
</dbReference>
<dbReference type="InterPro" id="IPR003607">
    <property type="entry name" value="HD/PDEase_dom"/>
</dbReference>
<keyword evidence="2" id="KW-0378">Hydrolase</keyword>
<comment type="caution">
    <text evidence="2">The sequence shown here is derived from an EMBL/GenBank/DDBJ whole genome shotgun (WGS) entry which is preliminary data.</text>
</comment>
<proteinExistence type="predicted"/>
<dbReference type="SMART" id="SM00471">
    <property type="entry name" value="HDc"/>
    <property type="match status" value="1"/>
</dbReference>
<organism evidence="2 3">
    <name type="scientific">Jeotgalibacillus proteolyticus</name>
    <dbReference type="NCBI Taxonomy" id="2082395"/>
    <lineage>
        <taxon>Bacteria</taxon>
        <taxon>Bacillati</taxon>
        <taxon>Bacillota</taxon>
        <taxon>Bacilli</taxon>
        <taxon>Bacillales</taxon>
        <taxon>Caryophanaceae</taxon>
        <taxon>Jeotgalibacillus</taxon>
    </lineage>
</organism>
<name>A0A2S5GFV2_9BACL</name>
<protein>
    <submittedName>
        <fullName evidence="2">Phosphohydrolase</fullName>
    </submittedName>
</protein>
<feature type="domain" description="HD/PDEase" evidence="1">
    <location>
        <begin position="22"/>
        <end position="137"/>
    </location>
</feature>
<evidence type="ECO:0000259" key="1">
    <source>
        <dbReference type="SMART" id="SM00471"/>
    </source>
</evidence>
<evidence type="ECO:0000313" key="2">
    <source>
        <dbReference type="EMBL" id="PPA71763.1"/>
    </source>
</evidence>
<dbReference type="OrthoDB" id="9797344at2"/>
<keyword evidence="3" id="KW-1185">Reference proteome</keyword>
<dbReference type="PANTHER" id="PTHR33594">
    <property type="entry name" value="SUPERFAMILY HYDROLASE, PUTATIVE (AFU_ORTHOLOGUE AFUA_1G03035)-RELATED"/>
    <property type="match status" value="1"/>
</dbReference>
<dbReference type="Gene3D" id="1.10.472.50">
    <property type="entry name" value="HD-domain/PDEase-like"/>
    <property type="match status" value="1"/>
</dbReference>
<dbReference type="Gene3D" id="1.20.58.1910">
    <property type="match status" value="1"/>
</dbReference>
<dbReference type="GO" id="GO:0016787">
    <property type="term" value="F:hydrolase activity"/>
    <property type="evidence" value="ECO:0007669"/>
    <property type="project" value="UniProtKB-KW"/>
</dbReference>
<dbReference type="AlphaFoldDB" id="A0A2S5GFV2"/>
<dbReference type="PANTHER" id="PTHR33594:SF1">
    <property type="entry name" value="HD_PDEASE DOMAIN-CONTAINING PROTEIN"/>
    <property type="match status" value="1"/>
</dbReference>
<dbReference type="EMBL" id="PREZ01000002">
    <property type="protein sequence ID" value="PPA71763.1"/>
    <property type="molecule type" value="Genomic_DNA"/>
</dbReference>
<dbReference type="SUPFAM" id="SSF109604">
    <property type="entry name" value="HD-domain/PDEase-like"/>
    <property type="match status" value="1"/>
</dbReference>
<dbReference type="Proteomes" id="UP000239047">
    <property type="component" value="Unassembled WGS sequence"/>
</dbReference>
<gene>
    <name evidence="2" type="ORF">C4B60_03835</name>
</gene>
<dbReference type="InterPro" id="IPR006674">
    <property type="entry name" value="HD_domain"/>
</dbReference>
<sequence length="216" mass="24245">MINKSHILLAEKNIRPFFERDHSGHDWDHIQRVRRTALFLCEKEGCSNFYTVDLIALLHDAGDVKLHPDENKAEQALKDAVLSIGLSGQLYEDIITAVQSVSFNGGNEKPLPSLEAAIVRDADRLDAIGAIGIARAFAYGGAKGAKLYDKDVMVRQTMSEKEYRAAPAATINHFYEKLFKIKDLMVTEAGKKEAIKRHKVMKSFVEQFLIEWKGQG</sequence>
<evidence type="ECO:0000313" key="3">
    <source>
        <dbReference type="Proteomes" id="UP000239047"/>
    </source>
</evidence>
<accession>A0A2S5GFV2</accession>